<feature type="domain" description="Tape measure protein N-terminal" evidence="2">
    <location>
        <begin position="358"/>
        <end position="537"/>
    </location>
</feature>
<proteinExistence type="predicted"/>
<feature type="compositionally biased region" description="Basic and acidic residues" evidence="1">
    <location>
        <begin position="270"/>
        <end position="288"/>
    </location>
</feature>
<accession>A0A5C1AI38</accession>
<evidence type="ECO:0000256" key="1">
    <source>
        <dbReference type="SAM" id="MobiDB-lite"/>
    </source>
</evidence>
<evidence type="ECO:0000313" key="3">
    <source>
        <dbReference type="EMBL" id="QEL17666.1"/>
    </source>
</evidence>
<keyword evidence="4" id="KW-1185">Reference proteome</keyword>
<dbReference type="OrthoDB" id="288387at2"/>
<reference evidence="4" key="1">
    <citation type="submission" date="2019-08" db="EMBL/GenBank/DDBJ databases">
        <title>Limnoglobus roseus gen. nov., sp. nov., a novel freshwater planctomycete with a giant genome from the family Gemmataceae.</title>
        <authorList>
            <person name="Kulichevskaya I.S."/>
            <person name="Naumoff D.G."/>
            <person name="Miroshnikov K."/>
            <person name="Ivanova A."/>
            <person name="Philippov D.A."/>
            <person name="Hakobyan A."/>
            <person name="Rijpstra I.C."/>
            <person name="Sinninghe Damste J.S."/>
            <person name="Liesack W."/>
            <person name="Dedysh S.N."/>
        </authorList>
    </citation>
    <scope>NUCLEOTIDE SEQUENCE [LARGE SCALE GENOMIC DNA]</scope>
    <source>
        <strain evidence="4">PX52</strain>
    </source>
</reference>
<dbReference type="AlphaFoldDB" id="A0A5C1AI38"/>
<dbReference type="Proteomes" id="UP000324974">
    <property type="component" value="Chromosome"/>
</dbReference>
<dbReference type="KEGG" id="lrs:PX52LOC_04664"/>
<feature type="compositionally biased region" description="Basic and acidic residues" evidence="1">
    <location>
        <begin position="250"/>
        <end position="259"/>
    </location>
</feature>
<feature type="compositionally biased region" description="Low complexity" evidence="1">
    <location>
        <begin position="218"/>
        <end position="237"/>
    </location>
</feature>
<protein>
    <recommendedName>
        <fullName evidence="2">Tape measure protein N-terminal domain-containing protein</fullName>
    </recommendedName>
</protein>
<dbReference type="EMBL" id="CP042425">
    <property type="protein sequence ID" value="QEL17666.1"/>
    <property type="molecule type" value="Genomic_DNA"/>
</dbReference>
<dbReference type="InterPro" id="IPR013491">
    <property type="entry name" value="Tape_meas_N"/>
</dbReference>
<evidence type="ECO:0000259" key="2">
    <source>
        <dbReference type="Pfam" id="PF20155"/>
    </source>
</evidence>
<dbReference type="RefSeq" id="WP_149112246.1">
    <property type="nucleotide sequence ID" value="NZ_CP042425.1"/>
</dbReference>
<feature type="compositionally biased region" description="Basic and acidic residues" evidence="1">
    <location>
        <begin position="208"/>
        <end position="217"/>
    </location>
</feature>
<name>A0A5C1AI38_9BACT</name>
<sequence length="977" mass="104364">MSRVNVGTVAIKAIVDAEGVDTGTDKFAKEVGKLPKVATDAEAKLDRLTKSFNDVSRAAKLAKDATGQFSGSTLKSVPGGAAAANFLRNAGGRFGAGLGPDLGILAGAKQEAKDFQQAERIFDDLRKREQKLFRGVNATFGVLGAGKSTFQERAARADDRERRRVAREKVLTADSFNLLDDVPKPGQPAAFGSSDASKRSRIAFSLAEQRRKEEEKAAATTQASANQRRQEAESQAQRRSRVAGSLANQKRTEAEDQAQRRSRIAFSLAEQRRKEEEKQRAEEAERRANSPFARAQRGAGGLVSPLFSTTVGTFLGTGLSRIAGTVAGAAGQLVSTGLHTFESAALKAVQEGIKREDAEVSFGALLGSSKRGKALVGDVTDLALKTPFSSSELLDQSKLLLSYGVAAGDLTKTLGRLGDVASGAGVDLGRLSLAYGQVIAKGRLQGGEIRQFTEAGVGVRDFANAYNDQTGKRVSVNTFLGLSEQGQVSAAVVEKAFEKMTSAGGRFFGLMDDKSRTFGGRLQALRESADVFAGKVGKSFIDNTGVGNFLDRVTGKIQKFDAGGVDNFFRGADRTLGPFLTRIGGGLQGLAGGAGGDVFKADWAKFDERLNAIVDKTIPSLLDGGKVLIDAFLEVSITALEASDALVQFVSFLDRNAPGQGIKDATRTAVDVSSFGTTYLTRKLFGSNPGGDENRPIQQAAAALRSRQDALRQLDPAGRFLAGSQPAGLVGGAADFFFGKAGRDAVDDGRLRLGKLLAPENVRAAGEAQRLNKLAMADGRENPGLHAGDVLKFNDYAGKARTGLDRLNKSFDTLAERAVPGFGKSLEDLNRRLMEPENRPFDNLQKELATADWGRLKGMFLTPLGFEGGLTQKQANRAKVMAVQGAWDRFHQPLGDPPPLLTAGSQQTQSAITRALNAAQRNEKPTEEKLLKFFEDLKQIQEDASLKESDMLTALESIERKTGTGFNLVRVNFGNPK</sequence>
<organism evidence="3 4">
    <name type="scientific">Limnoglobus roseus</name>
    <dbReference type="NCBI Taxonomy" id="2598579"/>
    <lineage>
        <taxon>Bacteria</taxon>
        <taxon>Pseudomonadati</taxon>
        <taxon>Planctomycetota</taxon>
        <taxon>Planctomycetia</taxon>
        <taxon>Gemmatales</taxon>
        <taxon>Gemmataceae</taxon>
        <taxon>Limnoglobus</taxon>
    </lineage>
</organism>
<gene>
    <name evidence="3" type="ORF">PX52LOC_04664</name>
</gene>
<dbReference type="Pfam" id="PF20155">
    <property type="entry name" value="TMP_3"/>
    <property type="match status" value="1"/>
</dbReference>
<feature type="region of interest" description="Disordered" evidence="1">
    <location>
        <begin position="178"/>
        <end position="296"/>
    </location>
</feature>
<evidence type="ECO:0000313" key="4">
    <source>
        <dbReference type="Proteomes" id="UP000324974"/>
    </source>
</evidence>